<dbReference type="InterPro" id="IPR036365">
    <property type="entry name" value="PGBD-like_sf"/>
</dbReference>
<dbReference type="InterPro" id="IPR036691">
    <property type="entry name" value="Endo/exonu/phosph_ase_sf"/>
</dbReference>
<feature type="domain" description="Peptidoglycan binding-like" evidence="2">
    <location>
        <begin position="58"/>
        <end position="101"/>
    </location>
</feature>
<dbReference type="Gene3D" id="3.60.10.10">
    <property type="entry name" value="Endonuclease/exonuclease/phosphatase"/>
    <property type="match status" value="1"/>
</dbReference>
<evidence type="ECO:0000313" key="5">
    <source>
        <dbReference type="Proteomes" id="UP000267003"/>
    </source>
</evidence>
<dbReference type="EMBL" id="RAWK01000223">
    <property type="protein sequence ID" value="RKH57937.1"/>
    <property type="molecule type" value="Genomic_DNA"/>
</dbReference>
<gene>
    <name evidence="4" type="ORF">D7W81_30080</name>
</gene>
<evidence type="ECO:0000313" key="4">
    <source>
        <dbReference type="EMBL" id="RKH57937.1"/>
    </source>
</evidence>
<name>A0A3A8PNF9_9BACT</name>
<dbReference type="SUPFAM" id="SSF47090">
    <property type="entry name" value="PGBD-like"/>
    <property type="match status" value="1"/>
</dbReference>
<dbReference type="Gene3D" id="1.10.101.10">
    <property type="entry name" value="PGBD-like superfamily/PGBD"/>
    <property type="match status" value="1"/>
</dbReference>
<evidence type="ECO:0000256" key="1">
    <source>
        <dbReference type="SAM" id="MobiDB-lite"/>
    </source>
</evidence>
<evidence type="ECO:0000259" key="2">
    <source>
        <dbReference type="Pfam" id="PF01471"/>
    </source>
</evidence>
<feature type="region of interest" description="Disordered" evidence="1">
    <location>
        <begin position="97"/>
        <end position="160"/>
    </location>
</feature>
<dbReference type="InterPro" id="IPR005135">
    <property type="entry name" value="Endo/exonuclease/phosphatase"/>
</dbReference>
<feature type="domain" description="Endonuclease/exonuclease/phosphatase" evidence="3">
    <location>
        <begin position="154"/>
        <end position="375"/>
    </location>
</feature>
<protein>
    <submittedName>
        <fullName evidence="4">Uncharacterized protein</fullName>
    </submittedName>
</protein>
<dbReference type="InterPro" id="IPR002477">
    <property type="entry name" value="Peptidoglycan-bd-like"/>
</dbReference>
<dbReference type="Pfam" id="PF01471">
    <property type="entry name" value="PG_binding_1"/>
    <property type="match status" value="1"/>
</dbReference>
<sequence length="391" mass="42002">MSIHVTGTLRARRTGSDAVRQIGCSSAHRGNSRSQRARIEKTMRTNAHSRPHLHVGSTGNRVQKVEERLKSEGYLKGAADDRFDAKTAKAVVAYKRDNGWDGKPEGGVGERMAQSLKRVSATSTPSTEGATTAQASAAGGSDSKDKTPSKLKGATYNVERDRNPKDVQKWLGDFAKKNKLDFVQLQEINGYHKALEKIPGYHLVTFPGAKDHGETGILVKDSLLQGQKTSIQGEGGGWTTVRGGHAPPRAATAVKLAGWLQVVSAHQPPSVDWKGGEPVGPKNRVSTYKSLSEKLLGFAQRKIEKNPDEGLLIGGDWNEPASTKGKWSPGWIAQQAGMATHGGVESHGHGKIDYAMSYGCQVSNVRAGPTGGSDHNIVMFTVSRPKGKDKD</sequence>
<dbReference type="Pfam" id="PF03372">
    <property type="entry name" value="Exo_endo_phos"/>
    <property type="match status" value="1"/>
</dbReference>
<organism evidence="4 5">
    <name type="scientific">Corallococcus aberystwythensis</name>
    <dbReference type="NCBI Taxonomy" id="2316722"/>
    <lineage>
        <taxon>Bacteria</taxon>
        <taxon>Pseudomonadati</taxon>
        <taxon>Myxococcota</taxon>
        <taxon>Myxococcia</taxon>
        <taxon>Myxococcales</taxon>
        <taxon>Cystobacterineae</taxon>
        <taxon>Myxococcaceae</taxon>
        <taxon>Corallococcus</taxon>
    </lineage>
</organism>
<reference evidence="5" key="1">
    <citation type="submission" date="2018-09" db="EMBL/GenBank/DDBJ databases">
        <authorList>
            <person name="Livingstone P.G."/>
            <person name="Whitworth D.E."/>
        </authorList>
    </citation>
    <scope>NUCLEOTIDE SEQUENCE [LARGE SCALE GENOMIC DNA]</scope>
    <source>
        <strain evidence="5">AB050A</strain>
    </source>
</reference>
<accession>A0A3A8PNF9</accession>
<dbReference type="InterPro" id="IPR036366">
    <property type="entry name" value="PGBDSf"/>
</dbReference>
<dbReference type="AlphaFoldDB" id="A0A3A8PNF9"/>
<comment type="caution">
    <text evidence="4">The sequence shown here is derived from an EMBL/GenBank/DDBJ whole genome shotgun (WGS) entry which is preliminary data.</text>
</comment>
<dbReference type="GO" id="GO:0003824">
    <property type="term" value="F:catalytic activity"/>
    <property type="evidence" value="ECO:0007669"/>
    <property type="project" value="InterPro"/>
</dbReference>
<evidence type="ECO:0000259" key="3">
    <source>
        <dbReference type="Pfam" id="PF03372"/>
    </source>
</evidence>
<dbReference type="Proteomes" id="UP000267003">
    <property type="component" value="Unassembled WGS sequence"/>
</dbReference>
<feature type="compositionally biased region" description="Low complexity" evidence="1">
    <location>
        <begin position="126"/>
        <end position="141"/>
    </location>
</feature>
<proteinExistence type="predicted"/>
<dbReference type="SUPFAM" id="SSF56219">
    <property type="entry name" value="DNase I-like"/>
    <property type="match status" value="1"/>
</dbReference>
<keyword evidence="5" id="KW-1185">Reference proteome</keyword>